<evidence type="ECO:0000256" key="5">
    <source>
        <dbReference type="ARBA" id="ARBA00022856"/>
    </source>
</evidence>
<proteinExistence type="inferred from homology"/>
<protein>
    <submittedName>
        <fullName evidence="11">Oligopeptide transporter 8</fullName>
    </submittedName>
</protein>
<name>A0A8T9BF90_9HELO</name>
<keyword evidence="3" id="KW-0813">Transport</keyword>
<keyword evidence="7 10" id="KW-1133">Transmembrane helix</keyword>
<dbReference type="NCBIfam" id="TIGR00728">
    <property type="entry name" value="OPT_sfam"/>
    <property type="match status" value="1"/>
</dbReference>
<evidence type="ECO:0000256" key="8">
    <source>
        <dbReference type="ARBA" id="ARBA00023136"/>
    </source>
</evidence>
<feature type="compositionally biased region" description="Low complexity" evidence="9">
    <location>
        <begin position="16"/>
        <end position="26"/>
    </location>
</feature>
<feature type="compositionally biased region" description="Polar residues" evidence="9">
    <location>
        <begin position="27"/>
        <end position="38"/>
    </location>
</feature>
<comment type="similarity">
    <text evidence="2">Belongs to the oligopeptide OPT transporter family.</text>
</comment>
<feature type="transmembrane region" description="Helical" evidence="10">
    <location>
        <begin position="692"/>
        <end position="709"/>
    </location>
</feature>
<feature type="transmembrane region" description="Helical" evidence="10">
    <location>
        <begin position="439"/>
        <end position="462"/>
    </location>
</feature>
<evidence type="ECO:0000256" key="4">
    <source>
        <dbReference type="ARBA" id="ARBA00022692"/>
    </source>
</evidence>
<dbReference type="OrthoDB" id="9986677at2759"/>
<keyword evidence="5" id="KW-0571">Peptide transport</keyword>
<feature type="transmembrane region" description="Helical" evidence="10">
    <location>
        <begin position="504"/>
        <end position="523"/>
    </location>
</feature>
<feature type="transmembrane region" description="Helical" evidence="10">
    <location>
        <begin position="618"/>
        <end position="638"/>
    </location>
</feature>
<feature type="transmembrane region" description="Helical" evidence="10">
    <location>
        <begin position="227"/>
        <end position="246"/>
    </location>
</feature>
<evidence type="ECO:0000313" key="12">
    <source>
        <dbReference type="Proteomes" id="UP000469559"/>
    </source>
</evidence>
<dbReference type="PANTHER" id="PTHR22601">
    <property type="entry name" value="ISP4 LIKE PROTEIN"/>
    <property type="match status" value="1"/>
</dbReference>
<dbReference type="Proteomes" id="UP000469559">
    <property type="component" value="Unassembled WGS sequence"/>
</dbReference>
<comment type="caution">
    <text evidence="11">The sequence shown here is derived from an EMBL/GenBank/DDBJ whole genome shotgun (WGS) entry which is preliminary data.</text>
</comment>
<evidence type="ECO:0000256" key="9">
    <source>
        <dbReference type="SAM" id="MobiDB-lite"/>
    </source>
</evidence>
<comment type="subcellular location">
    <subcellularLocation>
        <location evidence="1">Membrane</location>
        <topology evidence="1">Multi-pass membrane protein</topology>
    </subcellularLocation>
</comment>
<evidence type="ECO:0000256" key="7">
    <source>
        <dbReference type="ARBA" id="ARBA00022989"/>
    </source>
</evidence>
<feature type="transmembrane region" description="Helical" evidence="10">
    <location>
        <begin position="529"/>
        <end position="552"/>
    </location>
</feature>
<evidence type="ECO:0000256" key="6">
    <source>
        <dbReference type="ARBA" id="ARBA00022927"/>
    </source>
</evidence>
<dbReference type="EMBL" id="QGMF01000148">
    <property type="protein sequence ID" value="TVY18760.1"/>
    <property type="molecule type" value="Genomic_DNA"/>
</dbReference>
<evidence type="ECO:0000313" key="11">
    <source>
        <dbReference type="EMBL" id="TVY18760.1"/>
    </source>
</evidence>
<evidence type="ECO:0000256" key="2">
    <source>
        <dbReference type="ARBA" id="ARBA00008807"/>
    </source>
</evidence>
<organism evidence="11 12">
    <name type="scientific">Lachnellula arida</name>
    <dbReference type="NCBI Taxonomy" id="1316785"/>
    <lineage>
        <taxon>Eukaryota</taxon>
        <taxon>Fungi</taxon>
        <taxon>Dikarya</taxon>
        <taxon>Ascomycota</taxon>
        <taxon>Pezizomycotina</taxon>
        <taxon>Leotiomycetes</taxon>
        <taxon>Helotiales</taxon>
        <taxon>Lachnaceae</taxon>
        <taxon>Lachnellula</taxon>
    </lineage>
</organism>
<dbReference type="Pfam" id="PF03169">
    <property type="entry name" value="OPT"/>
    <property type="match status" value="1"/>
</dbReference>
<accession>A0A8T9BF90</accession>
<gene>
    <name evidence="11" type="primary">OPT8</name>
    <name evidence="11" type="ORF">LARI1_G002906</name>
</gene>
<dbReference type="GO" id="GO:0016020">
    <property type="term" value="C:membrane"/>
    <property type="evidence" value="ECO:0007669"/>
    <property type="project" value="UniProtKB-SubCell"/>
</dbReference>
<reference evidence="11 12" key="1">
    <citation type="submission" date="2018-05" db="EMBL/GenBank/DDBJ databases">
        <title>Whole genome sequencing for identification of molecular markers to develop diagnostic detection tools for the regulated plant pathogen Lachnellula willkommii.</title>
        <authorList>
            <person name="Giroux E."/>
            <person name="Bilodeau G."/>
        </authorList>
    </citation>
    <scope>NUCLEOTIDE SEQUENCE [LARGE SCALE GENOMIC DNA]</scope>
    <source>
        <strain evidence="11 12">CBS 203.66</strain>
    </source>
</reference>
<dbReference type="GO" id="GO:0015031">
    <property type="term" value="P:protein transport"/>
    <property type="evidence" value="ECO:0007669"/>
    <property type="project" value="UniProtKB-KW"/>
</dbReference>
<evidence type="ECO:0000256" key="1">
    <source>
        <dbReference type="ARBA" id="ARBA00004141"/>
    </source>
</evidence>
<feature type="transmembrane region" description="Helical" evidence="10">
    <location>
        <begin position="116"/>
        <end position="134"/>
    </location>
</feature>
<dbReference type="InterPro" id="IPR004813">
    <property type="entry name" value="OPT"/>
</dbReference>
<feature type="transmembrane region" description="Helical" evidence="10">
    <location>
        <begin position="323"/>
        <end position="344"/>
    </location>
</feature>
<feature type="region of interest" description="Disordered" evidence="9">
    <location>
        <begin position="1"/>
        <end position="90"/>
    </location>
</feature>
<feature type="compositionally biased region" description="Basic and acidic residues" evidence="9">
    <location>
        <begin position="66"/>
        <end position="90"/>
    </location>
</feature>
<feature type="transmembrane region" description="Helical" evidence="10">
    <location>
        <begin position="286"/>
        <end position="303"/>
    </location>
</feature>
<keyword evidence="12" id="KW-1185">Reference proteome</keyword>
<feature type="transmembrane region" description="Helical" evidence="10">
    <location>
        <begin position="740"/>
        <end position="756"/>
    </location>
</feature>
<sequence>MPDFLANGRRRSGIYSDDSSTASSTTKLGFSSDVSETTTVKDDDANSHRLSTLDRETSKNLTSYSSDEKSPEYFTEEKGGKGADGHLSDDDQALRDIPWHVRRVVSLEDDPTTPVITFRYFILTVLFIAPGAFLSQLNEFRTTYAPYSIYFVQIASNYVGEWLAKVLPAWEVKIPFTKKSFNLNPGPFSAKEHVMVTISCASGATYNLAWIPISLSELYLGNPIHPAVSLSFMLAVVWIGYSYAALARQFLIYDPQYPWYQALCQTALFETQKKQRESPSPVSRRQMLIFSLTLIGVMIWQFLPEFVFPFLQSLALLCWVAPRNATANFVGGGLGGMGFLNLSLDWSNVGNSGNLAGSLFLTPWWTQVIVFMAFAVNCWVLLPLAKWGGLGSWDHHLMSNRLFTANGTSYPIRDLISPDMSLDEVAYAKHGPVYAGTQFLWSLFFDYASFTSAIVWMVLFGYPLIKASAQRWGECRRGEKKPSVNHEYNDQLNVLMRSYSEVPVSWYFVLFIASFTIIITLLANGYMFIPLWTCFVAMATGAIVVVPLGWLYSISNFQLAIGSTNEIIYGLMVNCVSGHKNPAGASVYGTIAGDAWYRAQVMLQDQKLGHYMHIPPRAVFFSQIFGSCIGVPINYGVIRWVLNTKSEFLAGTKIDPTNQWTGQKLTQYLTVGVQYVLIGPKRLFALDLYRPLPYGFLAGALTPFVLYILHRCFPRAKFSLWNSTIFFCMMATFWGNVSTGYTSSLIGGFVVMYWAYRRHYEVWARYNYILAAAFDAGYNFNTLILFLCFGAGKIITMPYWWGNNATSVERCFALNDD</sequence>
<dbReference type="GO" id="GO:0035673">
    <property type="term" value="F:oligopeptide transmembrane transporter activity"/>
    <property type="evidence" value="ECO:0007669"/>
    <property type="project" value="InterPro"/>
</dbReference>
<feature type="transmembrane region" description="Helical" evidence="10">
    <location>
        <begin position="768"/>
        <end position="792"/>
    </location>
</feature>
<keyword evidence="8 10" id="KW-0472">Membrane</keyword>
<keyword evidence="6" id="KW-0653">Protein transport</keyword>
<feature type="compositionally biased region" description="Basic and acidic residues" evidence="9">
    <location>
        <begin position="39"/>
        <end position="58"/>
    </location>
</feature>
<dbReference type="AlphaFoldDB" id="A0A8T9BF90"/>
<keyword evidence="4 10" id="KW-0812">Transmembrane</keyword>
<feature type="transmembrane region" description="Helical" evidence="10">
    <location>
        <begin position="364"/>
        <end position="385"/>
    </location>
</feature>
<evidence type="ECO:0000256" key="10">
    <source>
        <dbReference type="SAM" id="Phobius"/>
    </source>
</evidence>
<dbReference type="InterPro" id="IPR004648">
    <property type="entry name" value="Oligpept_transpt"/>
</dbReference>
<evidence type="ECO:0000256" key="3">
    <source>
        <dbReference type="ARBA" id="ARBA00022448"/>
    </source>
</evidence>